<dbReference type="EC" id="4.1.1.31" evidence="4 10"/>
<evidence type="ECO:0000256" key="10">
    <source>
        <dbReference type="HAMAP-Rule" id="MF_00595"/>
    </source>
</evidence>
<dbReference type="InterPro" id="IPR015813">
    <property type="entry name" value="Pyrv/PenolPyrv_kinase-like_dom"/>
</dbReference>
<dbReference type="HAMAP" id="MF_00595">
    <property type="entry name" value="PEPcase_type1"/>
    <property type="match status" value="1"/>
</dbReference>
<dbReference type="InterPro" id="IPR033129">
    <property type="entry name" value="PEPCASE_His_AS"/>
</dbReference>
<evidence type="ECO:0000256" key="1">
    <source>
        <dbReference type="ARBA" id="ARBA00001946"/>
    </source>
</evidence>
<dbReference type="SUPFAM" id="SSF51621">
    <property type="entry name" value="Phosphoenolpyruvate/pyruvate domain"/>
    <property type="match status" value="1"/>
</dbReference>
<evidence type="ECO:0000313" key="14">
    <source>
        <dbReference type="Proteomes" id="UP001147830"/>
    </source>
</evidence>
<sequence>MSATDAFELDALLRDKVKLLGNLLGKTIENQYGSSMLKRIEDIRKQAKKARNGDDAERDRLLALLKTMPDDALVPVVRGFNQFLNLANIAEQQHGASWRRSDFLHDDVEQMFSSLLDRLQQKGIAGLDLSQKVADVNIELVLTAHPTEITRRTLIQKYDLIARLLQQRDDLRDGHPQLLEIEQQLASVVEEIWHSDEIRQVRPTAVDEAKWGFAVIENSLWYAVPQLLRNLDDELRQRGSSALPLTAAPVRFSSWMGGDRDGNPNVTSAVTREVLFLARWMAADLFLRDIEQLGMQLSMTAASAELRRAYPENQHEPYRACMHQLRHRLEQTKLWAAAKARGADTECEPLQEDDELLQPLMLCYHSLIEQGLDTVANGFLLDTLRRVACFGLALVKLDVRQESTRHADVLQEICAFYNWGDYKAWDEEKKQQFLLNELASRRPLIPTRWAPSAEAQEVLDTMSVLATRAGDGVSCYIISMASEPSDILAVALLLQASGVRDHMPVVPLFETLSDLEQSAPRMEKLWSVDWYRQYCKGHQQVMIGYSDSSKDAGQLAAVWAQYRAQEALSKTAQDKGIKLRLFHGRGGSVGRGGGPAHRAILSQPPGSVLGGLRVTEQGEMIRFKFGMPEVAVRNLKVYVSAVLEANLLPPEAAQPQWRERMEQLASAGVKSYRAMVRDTPDFVRYFRAATPEQELGKLSLGSRPARRKSGGGIETLRAIPWIFAWTQMRLMLPAWLGSDEALAQPVNNGELPQLQSMYAQWPFFRTYIDMLEMVISKADPAIAQYYEGRLVEAELQPLGSQLRIRLQKIRDLVLAIKDQQSLLQDNLALQHSMSVRNPYTDPLHYLQAELLYRERQDQDVVSKEVERALKVTMAGIAAGMRNTG</sequence>
<comment type="subunit">
    <text evidence="10">Homotetramer.</text>
</comment>
<comment type="similarity">
    <text evidence="3 10">Belongs to the PEPCase type 1 family.</text>
</comment>
<proteinExistence type="inferred from homology"/>
<dbReference type="GO" id="GO:0015977">
    <property type="term" value="P:carbon fixation"/>
    <property type="evidence" value="ECO:0007669"/>
    <property type="project" value="UniProtKB-UniRule"/>
</dbReference>
<keyword evidence="6 10" id="KW-0460">Magnesium</keyword>
<dbReference type="RefSeq" id="WP_260977648.1">
    <property type="nucleotide sequence ID" value="NZ_JAOANI010000028.1"/>
</dbReference>
<dbReference type="GO" id="GO:0006099">
    <property type="term" value="P:tricarboxylic acid cycle"/>
    <property type="evidence" value="ECO:0007669"/>
    <property type="project" value="InterPro"/>
</dbReference>
<evidence type="ECO:0000256" key="5">
    <source>
        <dbReference type="ARBA" id="ARBA00022419"/>
    </source>
</evidence>
<dbReference type="PANTHER" id="PTHR30523">
    <property type="entry name" value="PHOSPHOENOLPYRUVATE CARBOXYLASE"/>
    <property type="match status" value="1"/>
</dbReference>
<dbReference type="AlphaFoldDB" id="A0A9X3AJX5"/>
<comment type="catalytic activity">
    <reaction evidence="9 10">
        <text>oxaloacetate + phosphate = phosphoenolpyruvate + hydrogencarbonate</text>
        <dbReference type="Rhea" id="RHEA:28370"/>
        <dbReference type="ChEBI" id="CHEBI:16452"/>
        <dbReference type="ChEBI" id="CHEBI:17544"/>
        <dbReference type="ChEBI" id="CHEBI:43474"/>
        <dbReference type="ChEBI" id="CHEBI:58702"/>
        <dbReference type="EC" id="4.1.1.31"/>
    </reaction>
</comment>
<feature type="active site" evidence="10 11">
    <location>
        <position position="145"/>
    </location>
</feature>
<dbReference type="Pfam" id="PF00311">
    <property type="entry name" value="PEPcase"/>
    <property type="match status" value="1"/>
</dbReference>
<evidence type="ECO:0000256" key="12">
    <source>
        <dbReference type="PROSITE-ProRule" id="PRU10112"/>
    </source>
</evidence>
<keyword evidence="14" id="KW-1185">Reference proteome</keyword>
<evidence type="ECO:0000313" key="13">
    <source>
        <dbReference type="EMBL" id="MCT7360826.1"/>
    </source>
</evidence>
<evidence type="ECO:0000256" key="7">
    <source>
        <dbReference type="ARBA" id="ARBA00023239"/>
    </source>
</evidence>
<dbReference type="InterPro" id="IPR018129">
    <property type="entry name" value="PEP_COase_Lys_AS"/>
</dbReference>
<dbReference type="GO" id="GO:0006107">
    <property type="term" value="P:oxaloacetate metabolic process"/>
    <property type="evidence" value="ECO:0007669"/>
    <property type="project" value="UniProtKB-UniRule"/>
</dbReference>
<comment type="caution">
    <text evidence="13">The sequence shown here is derived from an EMBL/GenBank/DDBJ whole genome shotgun (WGS) entry which is preliminary data.</text>
</comment>
<evidence type="ECO:0000256" key="3">
    <source>
        <dbReference type="ARBA" id="ARBA00008346"/>
    </source>
</evidence>
<dbReference type="Gene3D" id="1.20.1440.90">
    <property type="entry name" value="Phosphoenolpyruvate/pyruvate domain"/>
    <property type="match status" value="1"/>
</dbReference>
<keyword evidence="8 10" id="KW-0120">Carbon dioxide fixation</keyword>
<dbReference type="Proteomes" id="UP001147830">
    <property type="component" value="Unassembled WGS sequence"/>
</dbReference>
<reference evidence="13" key="2">
    <citation type="submission" date="2022-08" db="EMBL/GenBank/DDBJ databases">
        <authorList>
            <person name="Dong C."/>
        </authorList>
    </citation>
    <scope>NUCLEOTIDE SEQUENCE</scope>
    <source>
        <strain evidence="13">59MF3M-4</strain>
    </source>
</reference>
<dbReference type="InterPro" id="IPR021135">
    <property type="entry name" value="PEP_COase"/>
</dbReference>
<evidence type="ECO:0000256" key="9">
    <source>
        <dbReference type="ARBA" id="ARBA00048995"/>
    </source>
</evidence>
<dbReference type="PROSITE" id="PS00393">
    <property type="entry name" value="PEPCASE_2"/>
    <property type="match status" value="1"/>
</dbReference>
<dbReference type="GO" id="GO:0000287">
    <property type="term" value="F:magnesium ion binding"/>
    <property type="evidence" value="ECO:0007669"/>
    <property type="project" value="UniProtKB-UniRule"/>
</dbReference>
<comment type="function">
    <text evidence="2 10">Forms oxaloacetate, a four-carbon dicarboxylic acid source for the tricarboxylic acid cycle.</text>
</comment>
<dbReference type="PANTHER" id="PTHR30523:SF6">
    <property type="entry name" value="PHOSPHOENOLPYRUVATE CARBOXYLASE"/>
    <property type="match status" value="1"/>
</dbReference>
<dbReference type="PRINTS" id="PR00150">
    <property type="entry name" value="PEPCARBXLASE"/>
</dbReference>
<evidence type="ECO:0000256" key="2">
    <source>
        <dbReference type="ARBA" id="ARBA00003670"/>
    </source>
</evidence>
<dbReference type="EMBL" id="JAOANI010000028">
    <property type="protein sequence ID" value="MCT7360826.1"/>
    <property type="molecule type" value="Genomic_DNA"/>
</dbReference>
<reference evidence="13" key="1">
    <citation type="journal article" date="2022" name="Front. Microbiol.">
        <title>Genome-based taxonomic rearrangement of Oceanobacter-related bacteria including the description of Thalassolituus hydrocarbonoclasticus sp. nov. and Thalassolituus pacificus sp. nov. and emended description of the genus Thalassolituus.</title>
        <authorList>
            <person name="Dong C."/>
            <person name="Wei L."/>
            <person name="Wang J."/>
            <person name="Lai Q."/>
            <person name="Huang Z."/>
            <person name="Shao Z."/>
        </authorList>
    </citation>
    <scope>NUCLEOTIDE SEQUENCE</scope>
    <source>
        <strain evidence="13">59MF3M-4</strain>
    </source>
</reference>
<keyword evidence="7 10" id="KW-0456">Lyase</keyword>
<dbReference type="GO" id="GO:0008964">
    <property type="term" value="F:phosphoenolpyruvate carboxylase activity"/>
    <property type="evidence" value="ECO:0007669"/>
    <property type="project" value="UniProtKB-UniRule"/>
</dbReference>
<evidence type="ECO:0000256" key="6">
    <source>
        <dbReference type="ARBA" id="ARBA00022842"/>
    </source>
</evidence>
<evidence type="ECO:0000256" key="4">
    <source>
        <dbReference type="ARBA" id="ARBA00012305"/>
    </source>
</evidence>
<dbReference type="PROSITE" id="PS00781">
    <property type="entry name" value="PEPCASE_1"/>
    <property type="match status" value="1"/>
</dbReference>
<evidence type="ECO:0000256" key="11">
    <source>
        <dbReference type="PROSITE-ProRule" id="PRU10111"/>
    </source>
</evidence>
<dbReference type="GO" id="GO:0005829">
    <property type="term" value="C:cytosol"/>
    <property type="evidence" value="ECO:0007669"/>
    <property type="project" value="TreeGrafter"/>
</dbReference>
<organism evidence="13 14">
    <name type="scientific">Thalassolituus pacificus</name>
    <dbReference type="NCBI Taxonomy" id="2975440"/>
    <lineage>
        <taxon>Bacteria</taxon>
        <taxon>Pseudomonadati</taxon>
        <taxon>Pseudomonadota</taxon>
        <taxon>Gammaproteobacteria</taxon>
        <taxon>Oceanospirillales</taxon>
        <taxon>Oceanospirillaceae</taxon>
        <taxon>Thalassolituus</taxon>
    </lineage>
</organism>
<comment type="cofactor">
    <cofactor evidence="1 10">
        <name>Mg(2+)</name>
        <dbReference type="ChEBI" id="CHEBI:18420"/>
    </cofactor>
</comment>
<name>A0A9X3AJX5_9GAMM</name>
<dbReference type="InterPro" id="IPR022805">
    <property type="entry name" value="PEP_COase_bac/pln-type"/>
</dbReference>
<evidence type="ECO:0000256" key="8">
    <source>
        <dbReference type="ARBA" id="ARBA00023300"/>
    </source>
</evidence>
<protein>
    <recommendedName>
        <fullName evidence="5 10">Phosphoenolpyruvate carboxylase</fullName>
        <shortName evidence="10">PEPC</shortName>
        <shortName evidence="10">PEPCase</shortName>
        <ecNumber evidence="4 10">4.1.1.31</ecNumber>
    </recommendedName>
</protein>
<accession>A0A9X3AJX5</accession>
<gene>
    <name evidence="10 13" type="primary">ppc</name>
    <name evidence="13" type="ORF">NYR02_17530</name>
</gene>
<feature type="active site" evidence="10 12">
    <location>
        <position position="550"/>
    </location>
</feature>
<dbReference type="NCBIfam" id="NF000584">
    <property type="entry name" value="PRK00009.1"/>
    <property type="match status" value="1"/>
</dbReference>